<dbReference type="InterPro" id="IPR050833">
    <property type="entry name" value="Poly_Biosynth_Transport"/>
</dbReference>
<feature type="transmembrane region" description="Helical" evidence="7">
    <location>
        <begin position="440"/>
        <end position="461"/>
    </location>
</feature>
<feature type="transmembrane region" description="Helical" evidence="7">
    <location>
        <begin position="284"/>
        <end position="307"/>
    </location>
</feature>
<feature type="transmembrane region" description="Helical" evidence="7">
    <location>
        <begin position="169"/>
        <end position="187"/>
    </location>
</feature>
<dbReference type="AlphaFoldDB" id="A0A368Z5F3"/>
<organism evidence="8 9">
    <name type="scientific">Phyllobacterium bourgognense</name>
    <dbReference type="NCBI Taxonomy" id="314236"/>
    <lineage>
        <taxon>Bacteria</taxon>
        <taxon>Pseudomonadati</taxon>
        <taxon>Pseudomonadota</taxon>
        <taxon>Alphaproteobacteria</taxon>
        <taxon>Hyphomicrobiales</taxon>
        <taxon>Phyllobacteriaceae</taxon>
        <taxon>Phyllobacterium</taxon>
    </lineage>
</organism>
<evidence type="ECO:0000256" key="7">
    <source>
        <dbReference type="SAM" id="Phobius"/>
    </source>
</evidence>
<feature type="transmembrane region" description="Helical" evidence="7">
    <location>
        <begin position="35"/>
        <end position="55"/>
    </location>
</feature>
<evidence type="ECO:0000313" key="9">
    <source>
        <dbReference type="Proteomes" id="UP000253324"/>
    </source>
</evidence>
<dbReference type="Proteomes" id="UP000253324">
    <property type="component" value="Unassembled WGS sequence"/>
</dbReference>
<gene>
    <name evidence="8" type="ORF">C7476_101389</name>
</gene>
<keyword evidence="6 7" id="KW-0472">Membrane</keyword>
<keyword evidence="5 7" id="KW-1133">Transmembrane helix</keyword>
<dbReference type="EMBL" id="QPJM01000001">
    <property type="protein sequence ID" value="RCW87621.1"/>
    <property type="molecule type" value="Genomic_DNA"/>
</dbReference>
<feature type="transmembrane region" description="Helical" evidence="7">
    <location>
        <begin position="7"/>
        <end position="29"/>
    </location>
</feature>
<evidence type="ECO:0000256" key="2">
    <source>
        <dbReference type="ARBA" id="ARBA00007430"/>
    </source>
</evidence>
<evidence type="ECO:0000313" key="8">
    <source>
        <dbReference type="EMBL" id="RCW87621.1"/>
    </source>
</evidence>
<keyword evidence="4 7" id="KW-0812">Transmembrane</keyword>
<comment type="similarity">
    <text evidence="2">Belongs to the polysaccharide synthase family.</text>
</comment>
<comment type="caution">
    <text evidence="8">The sequence shown here is derived from an EMBL/GenBank/DDBJ whole genome shotgun (WGS) entry which is preliminary data.</text>
</comment>
<reference evidence="8 9" key="1">
    <citation type="submission" date="2018-07" db="EMBL/GenBank/DDBJ databases">
        <title>Genomic Encyclopedia of Type Strains, Phase III (KMG-III): the genomes of soil and plant-associated and newly described type strains.</title>
        <authorList>
            <person name="Whitman W."/>
        </authorList>
    </citation>
    <scope>NUCLEOTIDE SEQUENCE [LARGE SCALE GENOMIC DNA]</scope>
    <source>
        <strain evidence="8 9">31-25a</strain>
    </source>
</reference>
<dbReference type="PANTHER" id="PTHR30250">
    <property type="entry name" value="PST FAMILY PREDICTED COLANIC ACID TRANSPORTER"/>
    <property type="match status" value="1"/>
</dbReference>
<evidence type="ECO:0000256" key="1">
    <source>
        <dbReference type="ARBA" id="ARBA00004651"/>
    </source>
</evidence>
<keyword evidence="3" id="KW-1003">Cell membrane</keyword>
<feature type="transmembrane region" description="Helical" evidence="7">
    <location>
        <begin position="144"/>
        <end position="163"/>
    </location>
</feature>
<sequence>MGNVRRAYFMAALEQYSQVIVSISMIAVLSRLLDSTAIGLAVIGLGIGTIAFNFREFVTSEYLIQREDVSEEDVRTGFTLIFGFSVAIGSLLILLAHWFAGFYSEAGLSAFVCVLAISGVIDAPVSTIAALLRRDMEFGNLTRINALGSIVNALVTIAFAWFGFGFMSFAWGTLASALVRIVLAFHARPIFWMFRPRLKGWYEFFIFGGYKGASTVLDRTYEALPQLVLGRIMPLTAVGLFNRANVVCGLPDKILLSAIFSVAFPAFAAEARAQRSVKDAYLKIISYITALYWPAVLVVAILAHPIVHVALGQAWDATVPLVQILSVAAIFWFPNILTFPVLVALGANREAFRANFIGRGMSIIVICTASFFGLYALVLSQFIALPFQMLISLIYVRRHAPFHWQELFAILAKSAVVTFGGILGPLGVLAANGFAFDLSILQALAAGLFSAIGWVTALVITKHPFLEELIRIVGLFLPRLLPSKQGVPAE</sequence>
<evidence type="ECO:0000256" key="6">
    <source>
        <dbReference type="ARBA" id="ARBA00023136"/>
    </source>
</evidence>
<dbReference type="PANTHER" id="PTHR30250:SF10">
    <property type="entry name" value="LIPOPOLYSACCHARIDE BIOSYNTHESIS PROTEIN WZXC"/>
    <property type="match status" value="1"/>
</dbReference>
<evidence type="ECO:0000256" key="4">
    <source>
        <dbReference type="ARBA" id="ARBA00022692"/>
    </source>
</evidence>
<feature type="transmembrane region" description="Helical" evidence="7">
    <location>
        <begin position="319"/>
        <end position="344"/>
    </location>
</feature>
<protein>
    <submittedName>
        <fullName evidence="8">O-antigen/teichoic acid export membrane protein</fullName>
    </submittedName>
</protein>
<dbReference type="Pfam" id="PF13440">
    <property type="entry name" value="Polysacc_synt_3"/>
    <property type="match status" value="1"/>
</dbReference>
<feature type="transmembrane region" description="Helical" evidence="7">
    <location>
        <begin position="106"/>
        <end position="132"/>
    </location>
</feature>
<keyword evidence="9" id="KW-1185">Reference proteome</keyword>
<proteinExistence type="inferred from homology"/>
<name>A0A368Z5F3_9HYPH</name>
<feature type="transmembrane region" description="Helical" evidence="7">
    <location>
        <begin position="76"/>
        <end position="100"/>
    </location>
</feature>
<comment type="subcellular location">
    <subcellularLocation>
        <location evidence="1">Cell membrane</location>
        <topology evidence="1">Multi-pass membrane protein</topology>
    </subcellularLocation>
</comment>
<evidence type="ECO:0000256" key="3">
    <source>
        <dbReference type="ARBA" id="ARBA00022475"/>
    </source>
</evidence>
<accession>A0A368Z5F3</accession>
<evidence type="ECO:0000256" key="5">
    <source>
        <dbReference type="ARBA" id="ARBA00022989"/>
    </source>
</evidence>
<dbReference type="GO" id="GO:0005886">
    <property type="term" value="C:plasma membrane"/>
    <property type="evidence" value="ECO:0007669"/>
    <property type="project" value="UniProtKB-SubCell"/>
</dbReference>
<feature type="transmembrane region" description="Helical" evidence="7">
    <location>
        <begin position="408"/>
        <end position="434"/>
    </location>
</feature>